<dbReference type="GO" id="GO:0032040">
    <property type="term" value="C:small-subunit processome"/>
    <property type="evidence" value="ECO:0007669"/>
    <property type="project" value="InterPro"/>
</dbReference>
<keyword evidence="5" id="KW-1185">Reference proteome</keyword>
<dbReference type="InterPro" id="IPR057776">
    <property type="entry name" value="UTP23_sensor"/>
</dbReference>
<evidence type="ECO:0000259" key="3">
    <source>
        <dbReference type="Pfam" id="PF24779"/>
    </source>
</evidence>
<dbReference type="Pfam" id="PF04900">
    <property type="entry name" value="Fcf1"/>
    <property type="match status" value="1"/>
</dbReference>
<evidence type="ECO:0000313" key="4">
    <source>
        <dbReference type="EMBL" id="VDO08471.1"/>
    </source>
</evidence>
<protein>
    <submittedName>
        <fullName evidence="6">rRNA-processing protein UTP23 homolog</fullName>
    </submittedName>
</protein>
<dbReference type="Proteomes" id="UP000278807">
    <property type="component" value="Unassembled WGS sequence"/>
</dbReference>
<dbReference type="EMBL" id="UZAE01013150">
    <property type="protein sequence ID" value="VDO08471.1"/>
    <property type="molecule type" value="Genomic_DNA"/>
</dbReference>
<evidence type="ECO:0000313" key="6">
    <source>
        <dbReference type="WBParaSite" id="HNAJ_0001067201-mRNA-1"/>
    </source>
</evidence>
<feature type="domain" description="UTP23 sensor motif region" evidence="3">
    <location>
        <begin position="207"/>
        <end position="224"/>
    </location>
</feature>
<evidence type="ECO:0000313" key="5">
    <source>
        <dbReference type="Proteomes" id="UP000278807"/>
    </source>
</evidence>
<organism evidence="6">
    <name type="scientific">Rodentolepis nana</name>
    <name type="common">Dwarf tapeworm</name>
    <name type="synonym">Hymenolepis nana</name>
    <dbReference type="NCBI Taxonomy" id="102285"/>
    <lineage>
        <taxon>Eukaryota</taxon>
        <taxon>Metazoa</taxon>
        <taxon>Spiralia</taxon>
        <taxon>Lophotrochozoa</taxon>
        <taxon>Platyhelminthes</taxon>
        <taxon>Cestoda</taxon>
        <taxon>Eucestoda</taxon>
        <taxon>Cyclophyllidea</taxon>
        <taxon>Hymenolepididae</taxon>
        <taxon>Rodentolepis</taxon>
    </lineage>
</organism>
<dbReference type="AlphaFoldDB" id="A0A0R3TSN8"/>
<dbReference type="OrthoDB" id="25675at2759"/>
<feature type="compositionally biased region" description="Basic residues" evidence="2">
    <location>
        <begin position="246"/>
        <end position="257"/>
    </location>
</feature>
<feature type="region of interest" description="Disordered" evidence="2">
    <location>
        <begin position="202"/>
        <end position="257"/>
    </location>
</feature>
<reference evidence="6" key="1">
    <citation type="submission" date="2017-02" db="UniProtKB">
        <authorList>
            <consortium name="WormBaseParasite"/>
        </authorList>
    </citation>
    <scope>IDENTIFICATION</scope>
</reference>
<proteinExistence type="predicted"/>
<evidence type="ECO:0000256" key="2">
    <source>
        <dbReference type="SAM" id="MobiDB-lite"/>
    </source>
</evidence>
<gene>
    <name evidence="4" type="ORF">HNAJ_LOCUS10667</name>
</gene>
<dbReference type="STRING" id="102285.A0A0R3TSN8"/>
<accession>A0A0R3TSN8</accession>
<dbReference type="Gene3D" id="3.40.50.1010">
    <property type="entry name" value="5'-nuclease"/>
    <property type="match status" value="1"/>
</dbReference>
<keyword evidence="1" id="KW-0539">Nucleus</keyword>
<dbReference type="InterPro" id="IPR006984">
    <property type="entry name" value="Fcf1/UTP23"/>
</dbReference>
<sequence>MRVKRSRQISKVLEVYERCFGLDPKNLEIFLDHTFVRQSLVNNVNLKESITNLVGRGFRLVTSSCVIAECEALGTLFSSTLSFLKVVTELKCHHELNPALGAMWCIRKRMRVARKHGIFRRLNKDEKCFLFAIASNDPKLQGFARTVPGMPIFFVAQRCINTEPIPDATQQIINEITAKSFQMNDSELSRLHQIEERFGLQKAEVKKRKRKGPSGPNPLSCRKKASVTNATSVSREPLTNPNEVPKRRRKKPHRALHKTLSVRLEMNRLYGTPICKKSSSEPNAIAVNI</sequence>
<dbReference type="Pfam" id="PF24779">
    <property type="entry name" value="UTP23_sensor"/>
    <property type="match status" value="1"/>
</dbReference>
<reference evidence="4 5" key="2">
    <citation type="submission" date="2018-11" db="EMBL/GenBank/DDBJ databases">
        <authorList>
            <consortium name="Pathogen Informatics"/>
        </authorList>
    </citation>
    <scope>NUCLEOTIDE SEQUENCE [LARGE SCALE GENOMIC DNA]</scope>
</reference>
<evidence type="ECO:0000256" key="1">
    <source>
        <dbReference type="ARBA" id="ARBA00023242"/>
    </source>
</evidence>
<name>A0A0R3TSN8_RODNA</name>
<dbReference type="WBParaSite" id="HNAJ_0001067201-mRNA-1">
    <property type="protein sequence ID" value="HNAJ_0001067201-mRNA-1"/>
    <property type="gene ID" value="HNAJ_0001067201"/>
</dbReference>
<feature type="compositionally biased region" description="Polar residues" evidence="2">
    <location>
        <begin position="226"/>
        <end position="242"/>
    </location>
</feature>
<dbReference type="PANTHER" id="PTHR12416">
    <property type="entry name" value="RRNA-PROCESSING PROTEIN UTP23 HOMOLOG"/>
    <property type="match status" value="1"/>
</dbReference>